<comment type="caution">
    <text evidence="3">The sequence shown here is derived from an EMBL/GenBank/DDBJ whole genome shotgun (WGS) entry which is preliminary data.</text>
</comment>
<reference evidence="3 4" key="1">
    <citation type="journal article" date="2014" name="Agronomy (Basel)">
        <title>A Draft Genome Sequence for Ensete ventricosum, the Drought-Tolerant Tree Against Hunger.</title>
        <authorList>
            <person name="Harrison J."/>
            <person name="Moore K.A."/>
            <person name="Paszkiewicz K."/>
            <person name="Jones T."/>
            <person name="Grant M."/>
            <person name="Ambacheew D."/>
            <person name="Muzemil S."/>
            <person name="Studholme D.J."/>
        </authorList>
    </citation>
    <scope>NUCLEOTIDE SEQUENCE [LARGE SCALE GENOMIC DNA]</scope>
</reference>
<feature type="signal peptide" evidence="2">
    <location>
        <begin position="1"/>
        <end position="28"/>
    </location>
</feature>
<feature type="region of interest" description="Disordered" evidence="1">
    <location>
        <begin position="35"/>
        <end position="87"/>
    </location>
</feature>
<evidence type="ECO:0000256" key="2">
    <source>
        <dbReference type="SAM" id="SignalP"/>
    </source>
</evidence>
<evidence type="ECO:0000313" key="3">
    <source>
        <dbReference type="EMBL" id="RRT37303.1"/>
    </source>
</evidence>
<name>A0A426XCU7_ENSVE</name>
<evidence type="ECO:0000256" key="1">
    <source>
        <dbReference type="SAM" id="MobiDB-lite"/>
    </source>
</evidence>
<evidence type="ECO:0008006" key="5">
    <source>
        <dbReference type="Google" id="ProtNLM"/>
    </source>
</evidence>
<feature type="compositionally biased region" description="Basic and acidic residues" evidence="1">
    <location>
        <begin position="35"/>
        <end position="75"/>
    </location>
</feature>
<sequence length="87" mass="9835">MDQQTSGASRRQFEWFLLLLLLIGLSHAYDLRRPLDLPQGFHDEHPSDRQRALRRAYRETDEEGKEGNGDRDRGITRQGGVGGAGAD</sequence>
<accession>A0A426XCU7</accession>
<feature type="chain" id="PRO_5019144170" description="Secreted protein" evidence="2">
    <location>
        <begin position="29"/>
        <end position="87"/>
    </location>
</feature>
<proteinExistence type="predicted"/>
<protein>
    <recommendedName>
        <fullName evidence="5">Secreted protein</fullName>
    </recommendedName>
</protein>
<feature type="compositionally biased region" description="Gly residues" evidence="1">
    <location>
        <begin position="77"/>
        <end position="87"/>
    </location>
</feature>
<organism evidence="3 4">
    <name type="scientific">Ensete ventricosum</name>
    <name type="common">Abyssinian banana</name>
    <name type="synonym">Musa ensete</name>
    <dbReference type="NCBI Taxonomy" id="4639"/>
    <lineage>
        <taxon>Eukaryota</taxon>
        <taxon>Viridiplantae</taxon>
        <taxon>Streptophyta</taxon>
        <taxon>Embryophyta</taxon>
        <taxon>Tracheophyta</taxon>
        <taxon>Spermatophyta</taxon>
        <taxon>Magnoliopsida</taxon>
        <taxon>Liliopsida</taxon>
        <taxon>Zingiberales</taxon>
        <taxon>Musaceae</taxon>
        <taxon>Ensete</taxon>
    </lineage>
</organism>
<evidence type="ECO:0000313" key="4">
    <source>
        <dbReference type="Proteomes" id="UP000287651"/>
    </source>
</evidence>
<gene>
    <name evidence="3" type="ORF">B296_00029630</name>
</gene>
<dbReference type="EMBL" id="AMZH03022448">
    <property type="protein sequence ID" value="RRT37303.1"/>
    <property type="molecule type" value="Genomic_DNA"/>
</dbReference>
<keyword evidence="2" id="KW-0732">Signal</keyword>
<dbReference type="AlphaFoldDB" id="A0A426XCU7"/>
<dbReference type="Proteomes" id="UP000287651">
    <property type="component" value="Unassembled WGS sequence"/>
</dbReference>